<dbReference type="RefSeq" id="WP_131006680.1">
    <property type="nucleotide sequence ID" value="NZ_BFAX01000001.1"/>
</dbReference>
<dbReference type="EMBL" id="BFAX01000001">
    <property type="protein sequence ID" value="GBF35889.1"/>
    <property type="molecule type" value="Genomic_DNA"/>
</dbReference>
<feature type="compositionally biased region" description="Basic and acidic residues" evidence="1">
    <location>
        <begin position="85"/>
        <end position="107"/>
    </location>
</feature>
<evidence type="ECO:0000256" key="1">
    <source>
        <dbReference type="SAM" id="MobiDB-lite"/>
    </source>
</evidence>
<accession>A0A401HNS6</accession>
<sequence>MEFELWVRIIKESIQKGNIGPWDINVAKIADEYIKTLKELERFDIRLSADVILVGGILLRMKSQILYEKCEYTFEDDDVEDNSLEDSRSYEDIDESSQKKENSVDNEHLKDKKQFTVDDLIDTLKLELIKVKRNRRKKKDKTENTLYEVIEEMEKYDISKLMENLILELRKEGVIVFQKKFPDRRDKVKNFLPCLYLANEGKVEIFQEDVFKEMVVKYKEESTNKAVYTKLKGL</sequence>
<organism evidence="2 3">
    <name type="scientific">Methanofervidicoccus abyssi</name>
    <dbReference type="NCBI Taxonomy" id="2082189"/>
    <lineage>
        <taxon>Archaea</taxon>
        <taxon>Methanobacteriati</taxon>
        <taxon>Methanobacteriota</taxon>
        <taxon>Methanomada group</taxon>
        <taxon>Methanococci</taxon>
        <taxon>Methanococcales</taxon>
        <taxon>Methanofervidicoccus</taxon>
    </lineage>
</organism>
<feature type="region of interest" description="Disordered" evidence="1">
    <location>
        <begin position="81"/>
        <end position="107"/>
    </location>
</feature>
<dbReference type="AlphaFoldDB" id="A0A401HNS6"/>
<dbReference type="InterPro" id="IPR023093">
    <property type="entry name" value="ScpA-like_C"/>
</dbReference>
<protein>
    <submittedName>
        <fullName evidence="2">Segregation and condensation protein A</fullName>
    </submittedName>
</protein>
<dbReference type="Gene3D" id="1.10.10.580">
    <property type="entry name" value="Structural maintenance of chromosome 1. Chain E"/>
    <property type="match status" value="1"/>
</dbReference>
<dbReference type="OrthoDB" id="53244at2157"/>
<comment type="caution">
    <text evidence="2">The sequence shown here is derived from an EMBL/GenBank/DDBJ whole genome shotgun (WGS) entry which is preliminary data.</text>
</comment>
<evidence type="ECO:0000313" key="2">
    <source>
        <dbReference type="EMBL" id="GBF35889.1"/>
    </source>
</evidence>
<dbReference type="PANTHER" id="PTHR33969">
    <property type="entry name" value="SEGREGATION AND CONDENSATION PROTEIN A"/>
    <property type="match status" value="1"/>
</dbReference>
<dbReference type="Gene3D" id="6.10.250.2410">
    <property type="match status" value="1"/>
</dbReference>
<dbReference type="Proteomes" id="UP000290527">
    <property type="component" value="Unassembled WGS sequence"/>
</dbReference>
<gene>
    <name evidence="2" type="ORF">MHHB_P0114</name>
</gene>
<evidence type="ECO:0000313" key="3">
    <source>
        <dbReference type="Proteomes" id="UP000290527"/>
    </source>
</evidence>
<keyword evidence="3" id="KW-1185">Reference proteome</keyword>
<dbReference type="InterPro" id="IPR003768">
    <property type="entry name" value="ScpA"/>
</dbReference>
<proteinExistence type="predicted"/>
<name>A0A401HNS6_9EURY</name>
<dbReference type="PANTHER" id="PTHR33969:SF2">
    <property type="entry name" value="SEGREGATION AND CONDENSATION PROTEIN A"/>
    <property type="match status" value="1"/>
</dbReference>
<reference evidence="2 3" key="1">
    <citation type="journal article" date="2019" name="Int. J. Syst. Evol. Microbiol.">
        <title>Methanofervidicoccus abyssi gen. nov., sp. nov., a hydrogenotrophic methanogen, isolated from a hydrothermal vent chimney in the Mid-Cayman Spreading Center, the Caribbean Sea.</title>
        <authorList>
            <person name="Sakai S."/>
            <person name="Takaki Y."/>
            <person name="Miyazaki M."/>
            <person name="Ogawara M."/>
            <person name="Yanagawa K."/>
            <person name="Miyazaki J."/>
            <person name="Takai K."/>
        </authorList>
    </citation>
    <scope>NUCLEOTIDE SEQUENCE [LARGE SCALE GENOMIC DNA]</scope>
    <source>
        <strain evidence="2 3">HHB</strain>
    </source>
</reference>
<dbReference type="Pfam" id="PF02616">
    <property type="entry name" value="SMC_ScpA"/>
    <property type="match status" value="1"/>
</dbReference>